<reference evidence="3" key="1">
    <citation type="journal article" date="2019" name="Environ. Microbiol.">
        <title>Fungal ecological strategies reflected in gene transcription - a case study of two litter decomposers.</title>
        <authorList>
            <person name="Barbi F."/>
            <person name="Kohler A."/>
            <person name="Barry K."/>
            <person name="Baskaran P."/>
            <person name="Daum C."/>
            <person name="Fauchery L."/>
            <person name="Ihrmark K."/>
            <person name="Kuo A."/>
            <person name="LaButti K."/>
            <person name="Lipzen A."/>
            <person name="Morin E."/>
            <person name="Grigoriev I.V."/>
            <person name="Henrissat B."/>
            <person name="Lindahl B."/>
            <person name="Martin F."/>
        </authorList>
    </citation>
    <scope>NUCLEOTIDE SEQUENCE</scope>
    <source>
        <strain evidence="3">JB14</strain>
    </source>
</reference>
<dbReference type="Proteomes" id="UP000799118">
    <property type="component" value="Unassembled WGS sequence"/>
</dbReference>
<dbReference type="InterPro" id="IPR027417">
    <property type="entry name" value="P-loop_NTPase"/>
</dbReference>
<dbReference type="EMBL" id="ML769538">
    <property type="protein sequence ID" value="KAE9395068.1"/>
    <property type="molecule type" value="Genomic_DNA"/>
</dbReference>
<evidence type="ECO:0000259" key="2">
    <source>
        <dbReference type="Pfam" id="PF24883"/>
    </source>
</evidence>
<gene>
    <name evidence="3" type="ORF">BT96DRAFT_826794</name>
</gene>
<dbReference type="AlphaFoldDB" id="A0A6A4HBN7"/>
<organism evidence="3 4">
    <name type="scientific">Gymnopus androsaceus JB14</name>
    <dbReference type="NCBI Taxonomy" id="1447944"/>
    <lineage>
        <taxon>Eukaryota</taxon>
        <taxon>Fungi</taxon>
        <taxon>Dikarya</taxon>
        <taxon>Basidiomycota</taxon>
        <taxon>Agaricomycotina</taxon>
        <taxon>Agaricomycetes</taxon>
        <taxon>Agaricomycetidae</taxon>
        <taxon>Agaricales</taxon>
        <taxon>Marasmiineae</taxon>
        <taxon>Omphalotaceae</taxon>
        <taxon>Gymnopus</taxon>
    </lineage>
</organism>
<keyword evidence="1" id="KW-0677">Repeat</keyword>
<sequence>KIYWLNGAAGMGKTTIALSVAHRLLSDSQLLMATFFCSRDSVDRKNPGLIFPTLACQLASWNKDYHDALVDILARHPYIGAALPHEQVQRLIVEPLQKITPSLTVALVLDALDEYESIAPELKLYVSCVNYLKLSLA</sequence>
<dbReference type="OrthoDB" id="3027122at2759"/>
<evidence type="ECO:0000256" key="1">
    <source>
        <dbReference type="ARBA" id="ARBA00022737"/>
    </source>
</evidence>
<dbReference type="InterPro" id="IPR056884">
    <property type="entry name" value="NPHP3-like_N"/>
</dbReference>
<evidence type="ECO:0000313" key="4">
    <source>
        <dbReference type="Proteomes" id="UP000799118"/>
    </source>
</evidence>
<protein>
    <recommendedName>
        <fullName evidence="2">Nephrocystin 3-like N-terminal domain-containing protein</fullName>
    </recommendedName>
</protein>
<feature type="domain" description="Nephrocystin 3-like N-terminal" evidence="2">
    <location>
        <begin position="2"/>
        <end position="122"/>
    </location>
</feature>
<keyword evidence="4" id="KW-1185">Reference proteome</keyword>
<dbReference type="Pfam" id="PF24883">
    <property type="entry name" value="NPHP3_N"/>
    <property type="match status" value="1"/>
</dbReference>
<name>A0A6A4HBN7_9AGAR</name>
<evidence type="ECO:0000313" key="3">
    <source>
        <dbReference type="EMBL" id="KAE9395068.1"/>
    </source>
</evidence>
<feature type="non-terminal residue" evidence="3">
    <location>
        <position position="1"/>
    </location>
</feature>
<accession>A0A6A4HBN7</accession>
<proteinExistence type="predicted"/>
<dbReference type="SUPFAM" id="SSF52540">
    <property type="entry name" value="P-loop containing nucleoside triphosphate hydrolases"/>
    <property type="match status" value="1"/>
</dbReference>
<dbReference type="Gene3D" id="3.40.50.300">
    <property type="entry name" value="P-loop containing nucleotide triphosphate hydrolases"/>
    <property type="match status" value="1"/>
</dbReference>
<dbReference type="PANTHER" id="PTHR10039">
    <property type="entry name" value="AMELOGENIN"/>
    <property type="match status" value="1"/>
</dbReference>